<dbReference type="Proteomes" id="UP000266723">
    <property type="component" value="Unassembled WGS sequence"/>
</dbReference>
<evidence type="ECO:0000313" key="2">
    <source>
        <dbReference type="EMBL" id="KAF3594827.1"/>
    </source>
</evidence>
<keyword evidence="3" id="KW-1185">Reference proteome</keyword>
<comment type="caution">
    <text evidence="2">The sequence shown here is derived from an EMBL/GenBank/DDBJ whole genome shotgun (WGS) entry which is preliminary data.</text>
</comment>
<dbReference type="EMBL" id="QGKV02000299">
    <property type="protein sequence ID" value="KAF3594827.1"/>
    <property type="molecule type" value="Genomic_DNA"/>
</dbReference>
<reference evidence="2 3" key="1">
    <citation type="journal article" date="2020" name="BMC Genomics">
        <title>Intraspecific diversification of the crop wild relative Brassica cretica Lam. using demographic model selection.</title>
        <authorList>
            <person name="Kioukis A."/>
            <person name="Michalopoulou V.A."/>
            <person name="Briers L."/>
            <person name="Pirintsos S."/>
            <person name="Studholme D.J."/>
            <person name="Pavlidis P."/>
            <person name="Sarris P.F."/>
        </authorList>
    </citation>
    <scope>NUCLEOTIDE SEQUENCE [LARGE SCALE GENOMIC DNA]</scope>
    <source>
        <strain evidence="3">cv. PFS-1207/04</strain>
    </source>
</reference>
<accession>A0ABQ7ECM9</accession>
<gene>
    <name evidence="2" type="ORF">DY000_02020974</name>
</gene>
<proteinExistence type="predicted"/>
<evidence type="ECO:0000313" key="3">
    <source>
        <dbReference type="Proteomes" id="UP000266723"/>
    </source>
</evidence>
<keyword evidence="1" id="KW-0812">Transmembrane</keyword>
<name>A0ABQ7ECM9_BRACR</name>
<feature type="transmembrane region" description="Helical" evidence="1">
    <location>
        <begin position="281"/>
        <end position="299"/>
    </location>
</feature>
<sequence>MASNNFVWPQEEETTLEDQIDDEPYVEPPFDASVLTPEQRVKLYKLQRKNPWTTKRSLTRTIRVDLLRDRAELEGREPTMYEFDVAYDLKEVIYWVPPTQLEGICNQTLELQFENICLPCVEDIASDLNTQFLINECLDLICETRKLDDLRVEKLVRIHLEVCFDKNYLCSSIELESDLMMLKNYRPLLELADLGDELDFDRLLLETENPLVKNNHENENIVFYLIDGYRVDYFVKTSFEPLVDFVIPSNAFDSHDHLNFKEHFIIHATSIVKLFDEKSVYFLWTVVVCVFAHFVSCSCRRRTKGALAQPFDTYN</sequence>
<keyword evidence="1" id="KW-0472">Membrane</keyword>
<organism evidence="2 3">
    <name type="scientific">Brassica cretica</name>
    <name type="common">Mustard</name>
    <dbReference type="NCBI Taxonomy" id="69181"/>
    <lineage>
        <taxon>Eukaryota</taxon>
        <taxon>Viridiplantae</taxon>
        <taxon>Streptophyta</taxon>
        <taxon>Embryophyta</taxon>
        <taxon>Tracheophyta</taxon>
        <taxon>Spermatophyta</taxon>
        <taxon>Magnoliopsida</taxon>
        <taxon>eudicotyledons</taxon>
        <taxon>Gunneridae</taxon>
        <taxon>Pentapetalae</taxon>
        <taxon>rosids</taxon>
        <taxon>malvids</taxon>
        <taxon>Brassicales</taxon>
        <taxon>Brassicaceae</taxon>
        <taxon>Brassiceae</taxon>
        <taxon>Brassica</taxon>
    </lineage>
</organism>
<evidence type="ECO:0000256" key="1">
    <source>
        <dbReference type="SAM" id="Phobius"/>
    </source>
</evidence>
<protein>
    <submittedName>
        <fullName evidence="2">Uncharacterized protein</fullName>
    </submittedName>
</protein>
<keyword evidence="1" id="KW-1133">Transmembrane helix</keyword>